<comment type="caution">
    <text evidence="9">The sequence shown here is derived from an EMBL/GenBank/DDBJ whole genome shotgun (WGS) entry which is preliminary data.</text>
</comment>
<accession>A0A2U1CL60</accession>
<feature type="binding site" evidence="6">
    <location>
        <position position="204"/>
    </location>
    <ligand>
        <name>FAD</name>
        <dbReference type="ChEBI" id="CHEBI:57692"/>
    </ligand>
</feature>
<dbReference type="PIRSF" id="PIRSF500125">
    <property type="entry name" value="4_HPA_large"/>
    <property type="match status" value="1"/>
</dbReference>
<evidence type="ECO:0000256" key="3">
    <source>
        <dbReference type="ARBA" id="ARBA00023002"/>
    </source>
</evidence>
<dbReference type="GO" id="GO:0010124">
    <property type="term" value="P:phenylacetate catabolic process"/>
    <property type="evidence" value="ECO:0007669"/>
    <property type="project" value="InterPro"/>
</dbReference>
<keyword evidence="3" id="KW-0560">Oxidoreductase</keyword>
<evidence type="ECO:0000259" key="7">
    <source>
        <dbReference type="Pfam" id="PF03241"/>
    </source>
</evidence>
<dbReference type="FunFam" id="2.40.110.10:FF:000026">
    <property type="entry name" value="4-hydroxyphenylacetate 3-monooxygenase oxygenase component"/>
    <property type="match status" value="1"/>
</dbReference>
<dbReference type="InterPro" id="IPR012688">
    <property type="entry name" value="HpaB_gammaproteobact"/>
</dbReference>
<dbReference type="GO" id="GO:0016627">
    <property type="term" value="F:oxidoreductase activity, acting on the CH-CH group of donors"/>
    <property type="evidence" value="ECO:0007669"/>
    <property type="project" value="InterPro"/>
</dbReference>
<dbReference type="InterPro" id="IPR046373">
    <property type="entry name" value="Acyl-CoA_Oxase/DH_mid-dom_sf"/>
</dbReference>
<dbReference type="Pfam" id="PF03241">
    <property type="entry name" value="HpaB"/>
    <property type="match status" value="1"/>
</dbReference>
<dbReference type="SUPFAM" id="SSF47203">
    <property type="entry name" value="Acyl-CoA dehydrogenase C-terminal domain-like"/>
    <property type="match status" value="1"/>
</dbReference>
<dbReference type="PIRSF" id="PIRSF000331">
    <property type="entry name" value="HpaA_HpaB"/>
    <property type="match status" value="1"/>
</dbReference>
<evidence type="ECO:0000313" key="9">
    <source>
        <dbReference type="EMBL" id="PVY61728.1"/>
    </source>
</evidence>
<keyword evidence="1" id="KW-0285">Flavoprotein</keyword>
<reference evidence="9 10" key="1">
    <citation type="submission" date="2018-04" db="EMBL/GenBank/DDBJ databases">
        <title>Genomic Encyclopedia of Type Strains, Phase IV (KMG-IV): sequencing the most valuable type-strain genomes for metagenomic binning, comparative biology and taxonomic classification.</title>
        <authorList>
            <person name="Goeker M."/>
        </authorList>
    </citation>
    <scope>NUCLEOTIDE SEQUENCE [LARGE SCALE GENOMIC DNA]</scope>
    <source>
        <strain evidence="9 10">DSM 10065</strain>
    </source>
</reference>
<feature type="binding site" evidence="6">
    <location>
        <begin position="163"/>
        <end position="165"/>
    </location>
    <ligand>
        <name>FAD</name>
        <dbReference type="ChEBI" id="CHEBI:57692"/>
    </ligand>
</feature>
<keyword evidence="4 9" id="KW-0503">Monooxygenase</keyword>
<dbReference type="InterPro" id="IPR024719">
    <property type="entry name" value="HpaB/PvcC/4-BUDH_C"/>
</dbReference>
<organism evidence="9 10">
    <name type="scientific">Pusillimonas noertemannii</name>
    <dbReference type="NCBI Taxonomy" id="305977"/>
    <lineage>
        <taxon>Bacteria</taxon>
        <taxon>Pseudomonadati</taxon>
        <taxon>Pseudomonadota</taxon>
        <taxon>Betaproteobacteria</taxon>
        <taxon>Burkholderiales</taxon>
        <taxon>Alcaligenaceae</taxon>
        <taxon>Pusillimonas</taxon>
    </lineage>
</organism>
<dbReference type="InterPro" id="IPR004925">
    <property type="entry name" value="HpaB/PvcC/4-BUDH"/>
</dbReference>
<evidence type="ECO:0000259" key="8">
    <source>
        <dbReference type="Pfam" id="PF11794"/>
    </source>
</evidence>
<dbReference type="RefSeq" id="WP_116518747.1">
    <property type="nucleotide sequence ID" value="NZ_JACCEX010000003.1"/>
</dbReference>
<dbReference type="InterPro" id="IPR036250">
    <property type="entry name" value="AcylCo_DH-like_C"/>
</dbReference>
<dbReference type="Gene3D" id="1.10.3140.10">
    <property type="entry name" value="4-hydroxybutyryl-coa dehydratase, domain 1"/>
    <property type="match status" value="1"/>
</dbReference>
<dbReference type="NCBIfam" id="TIGR02310">
    <property type="entry name" value="HpaB-2"/>
    <property type="match status" value="1"/>
</dbReference>
<protein>
    <submittedName>
        <fullName evidence="9">4-hydroxyphenylacetate 3-monooxygenase oxygenase component</fullName>
    </submittedName>
</protein>
<dbReference type="AlphaFoldDB" id="A0A2U1CL60"/>
<dbReference type="STRING" id="1231391.GCA_000308195_00504"/>
<evidence type="ECO:0000256" key="5">
    <source>
        <dbReference type="ARBA" id="ARBA00061227"/>
    </source>
</evidence>
<dbReference type="GO" id="GO:0050660">
    <property type="term" value="F:flavin adenine dinucleotide binding"/>
    <property type="evidence" value="ECO:0007669"/>
    <property type="project" value="InterPro"/>
</dbReference>
<dbReference type="PANTHER" id="PTHR36117:SF3">
    <property type="entry name" value="4-HYDROXYPHENYLACETATE 3-MONOOXYGENASE-RELATED"/>
    <property type="match status" value="1"/>
</dbReference>
<sequence length="538" mass="60301">MKPADFPKALPEDVRADKTRPFTGAEYLQSLRDGREIYIYGDRVDDVTTHPAFRNSAASMARIYDALHDPAHKDALCCPTDTGNNGYTHKFFRFARSVQELREQRDAIADWSRLSYGWMGRTPDYKAAFGIALGIVPEYYGPFEQNARTWYKRIQESCLFLNHAIVNPPIDRDKPVEEVKDVFVSVDRETDAGIYVSGAKVVATGSALTHYNFIGQGSAGLLGDNTDMALMFIAGMDVPGVKLICRPSYELAAGAMGSPFDYPLSSRFDENDAILVFDNAFIPWENVLIYRDLERCRSWFPQGGFGRLFPMQACTRFAVKLDFICGLLVKALKCTGTLEFRGVQTSVGEIFAWRNMFWSLTEAMVGNADSWHNGSWTPCQAAQHSYRVLSSQAYPAIKKSIEEIVASGLIYLPSGSRDIRNPTIDAYLAKYVRGSGGIDHVERIKILKLLWDAIGSEFGGRHELYEINYAGSHDEVRMQCLRHAQGSGTLGKMTELVDQCLSDYDQDGWCVPHLHNNDDLNVLDRLRDQYASGQSRSG</sequence>
<dbReference type="EMBL" id="QEKO01000003">
    <property type="protein sequence ID" value="PVY61728.1"/>
    <property type="molecule type" value="Genomic_DNA"/>
</dbReference>
<proteinExistence type="inferred from homology"/>
<dbReference type="Proteomes" id="UP000246145">
    <property type="component" value="Unassembled WGS sequence"/>
</dbReference>
<feature type="domain" description="HpaB/PvcC/4-BUDH C-terminal" evidence="7">
    <location>
        <begin position="296"/>
        <end position="496"/>
    </location>
</feature>
<name>A0A2U1CL60_9BURK</name>
<feature type="domain" description="HpaB/PvcC/4-BUDH N-terminal" evidence="8">
    <location>
        <begin position="23"/>
        <end position="289"/>
    </location>
</feature>
<dbReference type="OrthoDB" id="7233724at2"/>
<evidence type="ECO:0000256" key="4">
    <source>
        <dbReference type="ARBA" id="ARBA00023033"/>
    </source>
</evidence>
<dbReference type="FunFam" id="1.10.3140.10:FF:000001">
    <property type="entry name" value="4-hydroxyphenylacetate 3-monooxygenase oxygenase component"/>
    <property type="match status" value="1"/>
</dbReference>
<dbReference type="Pfam" id="PF11794">
    <property type="entry name" value="HpaB_N"/>
    <property type="match status" value="1"/>
</dbReference>
<dbReference type="InterPro" id="IPR024677">
    <property type="entry name" value="HpaB/PvcC"/>
</dbReference>
<evidence type="ECO:0000256" key="2">
    <source>
        <dbReference type="ARBA" id="ARBA00022827"/>
    </source>
</evidence>
<comment type="similarity">
    <text evidence="5">Belongs to the FADH(2)-utilizing monooxygenase family.</text>
</comment>
<keyword evidence="2 6" id="KW-0274">FAD</keyword>
<dbReference type="PANTHER" id="PTHR36117">
    <property type="entry name" value="4-HYDROXYPHENYLACETATE 3-MONOOXYGENASE-RELATED"/>
    <property type="match status" value="1"/>
</dbReference>
<keyword evidence="10" id="KW-1185">Reference proteome</keyword>
<dbReference type="InterPro" id="IPR024674">
    <property type="entry name" value="HpaB/PvcC/4-BUDH_N"/>
</dbReference>
<evidence type="ECO:0000313" key="10">
    <source>
        <dbReference type="Proteomes" id="UP000246145"/>
    </source>
</evidence>
<dbReference type="InterPro" id="IPR009100">
    <property type="entry name" value="AcylCoA_DH/oxidase_NM_dom_sf"/>
</dbReference>
<dbReference type="Gene3D" id="1.20.140.10">
    <property type="entry name" value="Butyryl-CoA Dehydrogenase, subunit A, domain 3"/>
    <property type="match status" value="1"/>
</dbReference>
<evidence type="ECO:0000256" key="1">
    <source>
        <dbReference type="ARBA" id="ARBA00022630"/>
    </source>
</evidence>
<dbReference type="GO" id="GO:0016712">
    <property type="term" value="F:oxidoreductase activity, acting on paired donors, with incorporation or reduction of molecular oxygen, reduced flavin or flavoprotein as one donor, and incorporation of one atom of oxygen"/>
    <property type="evidence" value="ECO:0007669"/>
    <property type="project" value="InterPro"/>
</dbReference>
<dbReference type="SUPFAM" id="SSF56645">
    <property type="entry name" value="Acyl-CoA dehydrogenase NM domain-like"/>
    <property type="match status" value="1"/>
</dbReference>
<dbReference type="Gene3D" id="2.40.110.10">
    <property type="entry name" value="Butyryl-CoA Dehydrogenase, subunit A, domain 2"/>
    <property type="match status" value="1"/>
</dbReference>
<evidence type="ECO:0000256" key="6">
    <source>
        <dbReference type="PIRSR" id="PIRSR000331-2"/>
    </source>
</evidence>
<gene>
    <name evidence="9" type="ORF">C7440_2459</name>
</gene>